<dbReference type="SUPFAM" id="SSF49899">
    <property type="entry name" value="Concanavalin A-like lectins/glucanases"/>
    <property type="match status" value="1"/>
</dbReference>
<gene>
    <name evidence="11" type="ORF">EGW08_019067</name>
</gene>
<comment type="caution">
    <text evidence="11">The sequence shown here is derived from an EMBL/GenBank/DDBJ whole genome shotgun (WGS) entry which is preliminary data.</text>
</comment>
<evidence type="ECO:0000256" key="1">
    <source>
        <dbReference type="ARBA" id="ARBA00022536"/>
    </source>
</evidence>
<feature type="non-terminal residue" evidence="11">
    <location>
        <position position="772"/>
    </location>
</feature>
<dbReference type="Proteomes" id="UP000271974">
    <property type="component" value="Unassembled WGS sequence"/>
</dbReference>
<dbReference type="SMART" id="SM00181">
    <property type="entry name" value="EGF"/>
    <property type="match status" value="2"/>
</dbReference>
<dbReference type="Gene3D" id="2.60.120.200">
    <property type="match status" value="1"/>
</dbReference>
<feature type="disulfide bond" evidence="7">
    <location>
        <begin position="44"/>
        <end position="53"/>
    </location>
</feature>
<evidence type="ECO:0000256" key="4">
    <source>
        <dbReference type="ARBA" id="ARBA00022837"/>
    </source>
</evidence>
<dbReference type="CDD" id="cd00033">
    <property type="entry name" value="CCP"/>
    <property type="match status" value="1"/>
</dbReference>
<reference evidence="11 12" key="1">
    <citation type="submission" date="2019-01" db="EMBL/GenBank/DDBJ databases">
        <title>A draft genome assembly of the solar-powered sea slug Elysia chlorotica.</title>
        <authorList>
            <person name="Cai H."/>
            <person name="Li Q."/>
            <person name="Fang X."/>
            <person name="Li J."/>
            <person name="Curtis N.E."/>
            <person name="Altenburger A."/>
            <person name="Shibata T."/>
            <person name="Feng M."/>
            <person name="Maeda T."/>
            <person name="Schwartz J.A."/>
            <person name="Shigenobu S."/>
            <person name="Lundholm N."/>
            <person name="Nishiyama T."/>
            <person name="Yang H."/>
            <person name="Hasebe M."/>
            <person name="Li S."/>
            <person name="Pierce S.K."/>
            <person name="Wang J."/>
        </authorList>
    </citation>
    <scope>NUCLEOTIDE SEQUENCE [LARGE SCALE GENOMIC DNA]</scope>
    <source>
        <strain evidence="11">EC2010</strain>
        <tissue evidence="11">Whole organism of an adult</tissue>
    </source>
</reference>
<dbReference type="Gene3D" id="2.10.25.10">
    <property type="entry name" value="Laminin"/>
    <property type="match status" value="2"/>
</dbReference>
<evidence type="ECO:0000256" key="5">
    <source>
        <dbReference type="ARBA" id="ARBA00023157"/>
    </source>
</evidence>
<organism evidence="11 12">
    <name type="scientific">Elysia chlorotica</name>
    <name type="common">Eastern emerald elysia</name>
    <name type="synonym">Sea slug</name>
    <dbReference type="NCBI Taxonomy" id="188477"/>
    <lineage>
        <taxon>Eukaryota</taxon>
        <taxon>Metazoa</taxon>
        <taxon>Spiralia</taxon>
        <taxon>Lophotrochozoa</taxon>
        <taxon>Mollusca</taxon>
        <taxon>Gastropoda</taxon>
        <taxon>Heterobranchia</taxon>
        <taxon>Euthyneura</taxon>
        <taxon>Panpulmonata</taxon>
        <taxon>Sacoglossa</taxon>
        <taxon>Placobranchoidea</taxon>
        <taxon>Plakobranchidae</taxon>
        <taxon>Elysia</taxon>
    </lineage>
</organism>
<keyword evidence="6" id="KW-0325">Glycoprotein</keyword>
<dbReference type="InterPro" id="IPR000436">
    <property type="entry name" value="Sushi_SCR_CCP_dom"/>
</dbReference>
<comment type="caution">
    <text evidence="7">Lacks conserved residue(s) required for the propagation of feature annotation.</text>
</comment>
<feature type="domain" description="HYR" evidence="10">
    <location>
        <begin position="530"/>
        <end position="611"/>
    </location>
</feature>
<dbReference type="GO" id="GO:0048589">
    <property type="term" value="P:developmental growth"/>
    <property type="evidence" value="ECO:0007669"/>
    <property type="project" value="UniProtKB-ARBA"/>
</dbReference>
<evidence type="ECO:0000256" key="8">
    <source>
        <dbReference type="SAM" id="MobiDB-lite"/>
    </source>
</evidence>
<feature type="disulfide bond" evidence="7">
    <location>
        <begin position="25"/>
        <end position="42"/>
    </location>
</feature>
<dbReference type="PANTHER" id="PTHR24044:SF420">
    <property type="entry name" value="DELTA AND NOTCH-LIKE EPIDERMAL GROWTH FACTOR-RELATED RECEPTOR ISOFORM X1"/>
    <property type="match status" value="1"/>
</dbReference>
<accession>A0A3S0ZEI9</accession>
<evidence type="ECO:0000256" key="7">
    <source>
        <dbReference type="PROSITE-ProRule" id="PRU00076"/>
    </source>
</evidence>
<dbReference type="CDD" id="cd00054">
    <property type="entry name" value="EGF_CA"/>
    <property type="match status" value="1"/>
</dbReference>
<keyword evidence="4" id="KW-0106">Calcium</keyword>
<evidence type="ECO:0000259" key="9">
    <source>
        <dbReference type="PROSITE" id="PS50026"/>
    </source>
</evidence>
<evidence type="ECO:0000256" key="6">
    <source>
        <dbReference type="ARBA" id="ARBA00023180"/>
    </source>
</evidence>
<dbReference type="Gene3D" id="2.10.70.10">
    <property type="entry name" value="Complement Module, domain 1"/>
    <property type="match status" value="1"/>
</dbReference>
<evidence type="ECO:0000259" key="10">
    <source>
        <dbReference type="PROSITE" id="PS50825"/>
    </source>
</evidence>
<dbReference type="PROSITE" id="PS50026">
    <property type="entry name" value="EGF_3"/>
    <property type="match status" value="3"/>
</dbReference>
<feature type="disulfide bond" evidence="7">
    <location>
        <begin position="4"/>
        <end position="13"/>
    </location>
</feature>
<sequence>MCRCPVGYRGLRCEERVRACLSQPCRHGARCTELQAGRGFTCTCATGFTGQYCETEVDPCDPNPCLRGAKCVPQLLPNSNPSHSKPGMAATPDGDTTFPKESSVGYDAVFTTSGSPRDKTQFPSESPGVDNPPSSTGVFWNDPLLQSSQPPERYEALYPSESPETYKTIYPSESLERYDSMSPTTESPFNDALDATTGSIFGKTMHPTTEVRVNGALLPTRKAPVQTDYATSPPTDPAVDAALFRCECSSPYTGPTCETVLQASEDCAPDSSLTCLNGGVCRRKAPSTLEVCECGPRFYGPDCAKKKSPNFDLEFIGDGGHAQYQWSLDIGNSMGGQTPGLTLCLWVKFLDSESSALYLTAKFSDRSTLYLTGESVTSTRPALSKPLPSGDSQWHHVCLAMSDHNTAIYRDGRLSSHLALDLGRAPQQRLSLTLGSTSSASYDLKPFTGLIHGLNVYGSLLSAGDIKNSSLHCNMSGGDVFDWATLDSYVGQGRDLPLRMRMPSTCQPKMCLGDSISAGCLIAKDIAIETDRTAPVVVKCPSTQLVTDDSGPVVVVTWEDPEFSDNGKITRVEQNLRPGVVLPYGEYVVTYVAYDAENNSASCSFHVYVRKFNCTDPPPPVNGARVCGEWTHGRYCIPSCNSRHQMVRATPPFYRCGLEGTWDPGKVHSLLFPVCARVHPSAYAIYGDARFTSNSGCASGMKDKLRAKISLILGQLQDVLDLCKDWSGDCDYQSELDVKCASRDSSSARRSKRTVAVETEYPVQLRLNLTSG</sequence>
<dbReference type="InterPro" id="IPR013320">
    <property type="entry name" value="ConA-like_dom_sf"/>
</dbReference>
<evidence type="ECO:0000313" key="11">
    <source>
        <dbReference type="EMBL" id="RUS73175.1"/>
    </source>
</evidence>
<keyword evidence="5 7" id="KW-1015">Disulfide bond</keyword>
<keyword evidence="1 7" id="KW-0245">EGF-like domain</keyword>
<dbReference type="FunFam" id="2.10.25.10:FF:000508">
    <property type="entry name" value="Eyes shut homolog"/>
    <property type="match status" value="1"/>
</dbReference>
<protein>
    <recommendedName>
        <fullName evidence="13">Sushi, von Willebrand factor type A, EGF and pentraxin domain-containing protein 1</fullName>
    </recommendedName>
</protein>
<dbReference type="Pfam" id="PF13385">
    <property type="entry name" value="Laminin_G_3"/>
    <property type="match status" value="1"/>
</dbReference>
<evidence type="ECO:0000313" key="12">
    <source>
        <dbReference type="Proteomes" id="UP000271974"/>
    </source>
</evidence>
<dbReference type="InterPro" id="IPR000742">
    <property type="entry name" value="EGF"/>
</dbReference>
<keyword evidence="3" id="KW-0677">Repeat</keyword>
<dbReference type="Pfam" id="PF02494">
    <property type="entry name" value="HYR"/>
    <property type="match status" value="1"/>
</dbReference>
<dbReference type="AlphaFoldDB" id="A0A3S0ZEI9"/>
<dbReference type="OrthoDB" id="6416483at2759"/>
<dbReference type="SUPFAM" id="SSF57535">
    <property type="entry name" value="Complement control module/SCR domain"/>
    <property type="match status" value="1"/>
</dbReference>
<feature type="domain" description="EGF-like" evidence="9">
    <location>
        <begin position="1"/>
        <end position="14"/>
    </location>
</feature>
<dbReference type="EMBL" id="RQTK01000969">
    <property type="protein sequence ID" value="RUS73175.1"/>
    <property type="molecule type" value="Genomic_DNA"/>
</dbReference>
<dbReference type="Pfam" id="PF00008">
    <property type="entry name" value="EGF"/>
    <property type="match status" value="1"/>
</dbReference>
<dbReference type="InterPro" id="IPR003410">
    <property type="entry name" value="HYR_dom"/>
</dbReference>
<evidence type="ECO:0000256" key="3">
    <source>
        <dbReference type="ARBA" id="ARBA00022737"/>
    </source>
</evidence>
<name>A0A3S0ZEI9_ELYCH</name>
<keyword evidence="2" id="KW-0732">Signal</keyword>
<feature type="disulfide bond" evidence="7">
    <location>
        <begin position="275"/>
        <end position="292"/>
    </location>
</feature>
<feature type="region of interest" description="Disordered" evidence="8">
    <location>
        <begin position="82"/>
        <end position="134"/>
    </location>
</feature>
<dbReference type="PROSITE" id="PS50825">
    <property type="entry name" value="HYR"/>
    <property type="match status" value="1"/>
</dbReference>
<dbReference type="PANTHER" id="PTHR24044">
    <property type="entry name" value="NOTCH LIGAND FAMILY MEMBER"/>
    <property type="match status" value="1"/>
</dbReference>
<dbReference type="InterPro" id="IPR035976">
    <property type="entry name" value="Sushi/SCR/CCP_sf"/>
</dbReference>
<evidence type="ECO:0000256" key="2">
    <source>
        <dbReference type="ARBA" id="ARBA00022729"/>
    </source>
</evidence>
<keyword evidence="12" id="KW-1185">Reference proteome</keyword>
<dbReference type="InterPro" id="IPR050906">
    <property type="entry name" value="Notch_signaling"/>
</dbReference>
<feature type="domain" description="EGF-like" evidence="9">
    <location>
        <begin position="263"/>
        <end position="304"/>
    </location>
</feature>
<dbReference type="GO" id="GO:0005112">
    <property type="term" value="F:Notch binding"/>
    <property type="evidence" value="ECO:0007669"/>
    <property type="project" value="TreeGrafter"/>
</dbReference>
<dbReference type="PROSITE" id="PS01186">
    <property type="entry name" value="EGF_2"/>
    <property type="match status" value="2"/>
</dbReference>
<proteinExistence type="predicted"/>
<dbReference type="STRING" id="188477.A0A3S0ZEI9"/>
<feature type="disulfide bond" evidence="7">
    <location>
        <begin position="294"/>
        <end position="303"/>
    </location>
</feature>
<feature type="domain" description="EGF-like" evidence="9">
    <location>
        <begin position="16"/>
        <end position="54"/>
    </location>
</feature>
<dbReference type="PROSITE" id="PS00022">
    <property type="entry name" value="EGF_1"/>
    <property type="match status" value="3"/>
</dbReference>
<evidence type="ECO:0008006" key="13">
    <source>
        <dbReference type="Google" id="ProtNLM"/>
    </source>
</evidence>
<dbReference type="SUPFAM" id="SSF57196">
    <property type="entry name" value="EGF/Laminin"/>
    <property type="match status" value="2"/>
</dbReference>